<dbReference type="PANTHER" id="PTHR48207">
    <property type="entry name" value="SUCCINATE--HYDROXYMETHYLGLUTARATE COA-TRANSFERASE"/>
    <property type="match status" value="1"/>
</dbReference>
<dbReference type="Pfam" id="PF02515">
    <property type="entry name" value="CoA_transf_3"/>
    <property type="match status" value="1"/>
</dbReference>
<comment type="caution">
    <text evidence="2">The sequence shown here is derived from an EMBL/GenBank/DDBJ whole genome shotgun (WGS) entry which is preliminary data.</text>
</comment>
<reference evidence="2" key="1">
    <citation type="submission" date="2019-08" db="EMBL/GenBank/DDBJ databases">
        <authorList>
            <person name="Kucharzyk K."/>
            <person name="Murdoch R.W."/>
            <person name="Higgins S."/>
            <person name="Loffler F."/>
        </authorList>
    </citation>
    <scope>NUCLEOTIDE SEQUENCE</scope>
</reference>
<dbReference type="EMBL" id="VSSQ01014460">
    <property type="protein sequence ID" value="MPM53702.1"/>
    <property type="molecule type" value="Genomic_DNA"/>
</dbReference>
<dbReference type="InterPro" id="IPR023606">
    <property type="entry name" value="CoA-Trfase_III_dom_1_sf"/>
</dbReference>
<protein>
    <submittedName>
        <fullName evidence="2">Acetyl-CoA:oxalate CoA-transferase</fullName>
        <ecNumber evidence="2">2.8.3.19</ecNumber>
    </submittedName>
</protein>
<name>A0A645AKG3_9ZZZZ</name>
<dbReference type="InterPro" id="IPR003673">
    <property type="entry name" value="CoA-Trfase_fam_III"/>
</dbReference>
<gene>
    <name evidence="2" type="primary">uctC_14</name>
    <name evidence="2" type="ORF">SDC9_100471</name>
</gene>
<dbReference type="Gene3D" id="3.30.1540.10">
    <property type="entry name" value="formyl-coa transferase, domain 3"/>
    <property type="match status" value="1"/>
</dbReference>
<dbReference type="SUPFAM" id="SSF89796">
    <property type="entry name" value="CoA-transferase family III (CaiB/BaiF)"/>
    <property type="match status" value="1"/>
</dbReference>
<dbReference type="GO" id="GO:0008410">
    <property type="term" value="F:CoA-transferase activity"/>
    <property type="evidence" value="ECO:0007669"/>
    <property type="project" value="TreeGrafter"/>
</dbReference>
<proteinExistence type="predicted"/>
<dbReference type="EC" id="2.8.3.19" evidence="2"/>
<sequence>MTMRPLEGMLIVTLEHAIAAPFCTRQLADLGARVIKVERPGEGDFARAYDTRAHGLASHFVWCNRSKESLTLDLKHPGARAVLQKLVERADVLVQNLAPGAATRMGLDHASLAPVHPRIVVCDISGYGDGGPYTEKKAYDLLIQSEAGFVSVTGTPEQPSKAGLSIADIAAGMYAYSSVLAALLERGRTGRGQRLEISMLEAMSEWMGFPLYYTLDGQPPPPRAGASHAAIYPYGPFTCGDGKQVVLAVQHDREWATFCNQVLQLPDLATRYLGNAKRLAQRETLRGIIEGVCTTLTAAQLVERLDAAQIANGQLNELADLWKHPQLAARGRWTGIDSPGGPLPALYPPHHLSHGEPPPMGPVPALGEHTEAILTELGYGAPDIARLRADKAI</sequence>
<dbReference type="InterPro" id="IPR044855">
    <property type="entry name" value="CoA-Trfase_III_dom3_sf"/>
</dbReference>
<dbReference type="InterPro" id="IPR050483">
    <property type="entry name" value="CoA-transferase_III_domain"/>
</dbReference>
<evidence type="ECO:0000256" key="1">
    <source>
        <dbReference type="ARBA" id="ARBA00022679"/>
    </source>
</evidence>
<dbReference type="Gene3D" id="3.40.50.10540">
    <property type="entry name" value="Crotonobetainyl-coa:carnitine coa-transferase, domain 1"/>
    <property type="match status" value="1"/>
</dbReference>
<dbReference type="AlphaFoldDB" id="A0A645AKG3"/>
<evidence type="ECO:0000313" key="2">
    <source>
        <dbReference type="EMBL" id="MPM53702.1"/>
    </source>
</evidence>
<accession>A0A645AKG3</accession>
<dbReference type="PANTHER" id="PTHR48207:SF3">
    <property type="entry name" value="SUCCINATE--HYDROXYMETHYLGLUTARATE COA-TRANSFERASE"/>
    <property type="match status" value="1"/>
</dbReference>
<keyword evidence="1 2" id="KW-0808">Transferase</keyword>
<organism evidence="2">
    <name type="scientific">bioreactor metagenome</name>
    <dbReference type="NCBI Taxonomy" id="1076179"/>
    <lineage>
        <taxon>unclassified sequences</taxon>
        <taxon>metagenomes</taxon>
        <taxon>ecological metagenomes</taxon>
    </lineage>
</organism>